<evidence type="ECO:0000313" key="1">
    <source>
        <dbReference type="EMBL" id="BCU03458.1"/>
    </source>
</evidence>
<proteinExistence type="predicted"/>
<name>A0A811BNM3_9VIRU</name>
<accession>A0A811BNM3</accession>
<organism evidence="1 2">
    <name type="scientific">Pandoravirus japonicus</name>
    <dbReference type="NCBI Taxonomy" id="2823154"/>
    <lineage>
        <taxon>Viruses</taxon>
        <taxon>Pandoravirus</taxon>
    </lineage>
</organism>
<dbReference type="Proteomes" id="UP001253637">
    <property type="component" value="Segment"/>
</dbReference>
<reference evidence="1" key="1">
    <citation type="submission" date="2021-04" db="EMBL/GenBank/DDBJ databases">
        <title>Draft Genome Sequence of Pandoravirus japonicus, Isolated from the Sabaishi River of Niigata, Japan.</title>
        <authorList>
            <person name="Hosokawa N."/>
            <person name="Takahashi H."/>
            <person name="Aoki K."/>
            <person name="Takemura M."/>
        </authorList>
    </citation>
    <scope>NUCLEOTIDE SEQUENCE</scope>
</reference>
<protein>
    <submittedName>
        <fullName evidence="1">Uncharacterized protein</fullName>
    </submittedName>
</protein>
<evidence type="ECO:0000313" key="2">
    <source>
        <dbReference type="Proteomes" id="UP001253637"/>
    </source>
</evidence>
<dbReference type="EMBL" id="LC625835">
    <property type="protein sequence ID" value="BCU03458.1"/>
    <property type="molecule type" value="Genomic_DNA"/>
</dbReference>
<sequence length="356" mass="38201">MATRRIPQYEINAVDARLDQIIGAALAPAPLDPEDEAYFSERVDDLTNDLRANEANFARRVERAMGELRRTGGEAVSALDRVALMAQRGDSESLLTQAINRGVLPTLGRATEARHRVQGLDREASRIYGSLCDEIDEIANEFGIADDGGTAPDPQDVVRQFLQGGRFQVNDPRLGAVEVDPRAFAAAYGLPRLVEWASEKIGARDIAASLPGSQTGAIDDLRQRCTTYPGQAAERVRQETASATEAMRLRAEQIVPALIDALGQRGIRAAGAGGEALRALTQALDTAFGVQVAVEVSEPRIDLDPYYAQLIDACNSPYGVDRARVAHLAEIVGVPSDVIAGLDARGICQAALQNGF</sequence>